<name>A0AAW4WUI5_9FIRM</name>
<keyword evidence="1" id="KW-0472">Membrane</keyword>
<feature type="transmembrane region" description="Helical" evidence="1">
    <location>
        <begin position="78"/>
        <end position="100"/>
    </location>
</feature>
<dbReference type="PANTHER" id="PTHR38686">
    <property type="entry name" value="APOLIPOPROTEIN N-ACYLTRANSFERASE"/>
    <property type="match status" value="1"/>
</dbReference>
<sequence>MELLLILVTALLFTAPVYIPQLFFLSYLAFIPLIYLTREKDYRHSFIIAWLIAVIVGFLSFFWLYYPLSELLEMPFVFVFLILFLYILISSSALAIWVILNKFLQPKNSFSPFIAAFSWASLEYLRFNYFNINPFNYLAYSQSSFSSLLNYASLGGIFLVSFLAVLIAGYLVKIYYKPSIKRTVPLIIILVLIIFIIPNRFNSGADQSREKIDIINLSQINNEIIFDEVEENTELLGELIAESNNQYLFAPQNSLGFDLLRNNYYRDKFYAQIEGELEAKFLQIGSKAAEENNFEAELKDSLFLIDSNLEIINRYDKSTKNLFLNNFFLRDELGAILNRFINLDPQPFSLEAKEVIELNDLNYLNLISSEIYNPLIFKGQNHDFNLIVHSSDERRIDFKVFKNYSWGAAVLRAAENSVSVLKTSRAGYNGYITPRAKAEIKTNSTKGVIETEVLLQSSSSYYQRNPDRIAEIMLIITALIFLLKTIVVIKNKY</sequence>
<evidence type="ECO:0000256" key="1">
    <source>
        <dbReference type="SAM" id="Phobius"/>
    </source>
</evidence>
<comment type="caution">
    <text evidence="3">The sequence shown here is derived from an EMBL/GenBank/DDBJ whole genome shotgun (WGS) entry which is preliminary data.</text>
</comment>
<dbReference type="InterPro" id="IPR045378">
    <property type="entry name" value="LNT_N"/>
</dbReference>
<keyword evidence="1" id="KW-1133">Transmembrane helix</keyword>
<dbReference type="Pfam" id="PF20154">
    <property type="entry name" value="LNT_N"/>
    <property type="match status" value="1"/>
</dbReference>
<organism evidence="3 4">
    <name type="scientific">Halanaerobium polyolivorans</name>
    <dbReference type="NCBI Taxonomy" id="2886943"/>
    <lineage>
        <taxon>Bacteria</taxon>
        <taxon>Bacillati</taxon>
        <taxon>Bacillota</taxon>
        <taxon>Clostridia</taxon>
        <taxon>Halanaerobiales</taxon>
        <taxon>Halanaerobiaceae</taxon>
        <taxon>Halanaerobium</taxon>
    </lineage>
</organism>
<feature type="transmembrane region" description="Helical" evidence="1">
    <location>
        <begin position="469"/>
        <end position="489"/>
    </location>
</feature>
<dbReference type="AlphaFoldDB" id="A0AAW4WUI5"/>
<dbReference type="PANTHER" id="PTHR38686:SF1">
    <property type="entry name" value="APOLIPOPROTEIN N-ACYLTRANSFERASE"/>
    <property type="match status" value="1"/>
</dbReference>
<dbReference type="GO" id="GO:0042158">
    <property type="term" value="P:lipoprotein biosynthetic process"/>
    <property type="evidence" value="ECO:0007669"/>
    <property type="project" value="InterPro"/>
</dbReference>
<feature type="transmembrane region" description="Helical" evidence="1">
    <location>
        <begin position="184"/>
        <end position="201"/>
    </location>
</feature>
<keyword evidence="4" id="KW-1185">Reference proteome</keyword>
<evidence type="ECO:0000313" key="4">
    <source>
        <dbReference type="Proteomes" id="UP001199296"/>
    </source>
</evidence>
<evidence type="ECO:0000259" key="2">
    <source>
        <dbReference type="Pfam" id="PF20154"/>
    </source>
</evidence>
<feature type="domain" description="Apolipoprotein N-acyltransferase N-terminal" evidence="2">
    <location>
        <begin position="10"/>
        <end position="169"/>
    </location>
</feature>
<proteinExistence type="predicted"/>
<accession>A0AAW4WUI5</accession>
<evidence type="ECO:0000313" key="3">
    <source>
        <dbReference type="EMBL" id="MCC3144763.1"/>
    </source>
</evidence>
<feature type="transmembrane region" description="Helical" evidence="1">
    <location>
        <begin position="47"/>
        <end position="66"/>
    </location>
</feature>
<dbReference type="EMBL" id="JAJFAT010000006">
    <property type="protein sequence ID" value="MCC3144763.1"/>
    <property type="molecule type" value="Genomic_DNA"/>
</dbReference>
<protein>
    <submittedName>
        <fullName evidence="3">Copper homeostasis protein CutE</fullName>
    </submittedName>
</protein>
<gene>
    <name evidence="3" type="ORF">LJ207_05400</name>
</gene>
<dbReference type="InterPro" id="IPR004563">
    <property type="entry name" value="Apolipo_AcylTrfase"/>
</dbReference>
<dbReference type="GO" id="GO:0016410">
    <property type="term" value="F:N-acyltransferase activity"/>
    <property type="evidence" value="ECO:0007669"/>
    <property type="project" value="InterPro"/>
</dbReference>
<feature type="transmembrane region" description="Helical" evidence="1">
    <location>
        <begin position="149"/>
        <end position="172"/>
    </location>
</feature>
<keyword evidence="1" id="KW-0812">Transmembrane</keyword>
<reference evidence="3 4" key="1">
    <citation type="submission" date="2021-10" db="EMBL/GenBank/DDBJ databases">
        <authorList>
            <person name="Grouzdev D.S."/>
            <person name="Pantiukh K.S."/>
            <person name="Krutkina M.S."/>
        </authorList>
    </citation>
    <scope>NUCLEOTIDE SEQUENCE [LARGE SCALE GENOMIC DNA]</scope>
    <source>
        <strain evidence="3 4">Z-7514</strain>
    </source>
</reference>
<dbReference type="GO" id="GO:0016020">
    <property type="term" value="C:membrane"/>
    <property type="evidence" value="ECO:0007669"/>
    <property type="project" value="InterPro"/>
</dbReference>
<feature type="transmembrane region" description="Helical" evidence="1">
    <location>
        <begin position="6"/>
        <end position="35"/>
    </location>
</feature>
<dbReference type="RefSeq" id="WP_229344843.1">
    <property type="nucleotide sequence ID" value="NZ_JAJFAT010000006.1"/>
</dbReference>
<dbReference type="Proteomes" id="UP001199296">
    <property type="component" value="Unassembled WGS sequence"/>
</dbReference>